<dbReference type="OMA" id="FLVENWR"/>
<name>G0MIP6_CAEBE</name>
<evidence type="ECO:0000259" key="2">
    <source>
        <dbReference type="SMART" id="SM00363"/>
    </source>
</evidence>
<keyword evidence="4" id="KW-1185">Reference proteome</keyword>
<dbReference type="InParanoid" id="G0MIP6"/>
<evidence type="ECO:0000313" key="3">
    <source>
        <dbReference type="EMBL" id="EGT31376.1"/>
    </source>
</evidence>
<dbReference type="PANTHER" id="PTHR13633:SF3">
    <property type="entry name" value="MITOCHONDRIAL TRANSCRIPTION RESCUE FACTOR 1"/>
    <property type="match status" value="1"/>
</dbReference>
<dbReference type="CDD" id="cd00165">
    <property type="entry name" value="S4"/>
    <property type="match status" value="1"/>
</dbReference>
<reference evidence="4" key="1">
    <citation type="submission" date="2011-07" db="EMBL/GenBank/DDBJ databases">
        <authorList>
            <consortium name="Caenorhabditis brenneri Sequencing and Analysis Consortium"/>
            <person name="Wilson R.K."/>
        </authorList>
    </citation>
    <scope>NUCLEOTIDE SEQUENCE [LARGE SCALE GENOMIC DNA]</scope>
    <source>
        <strain evidence="4">PB2801</strain>
    </source>
</reference>
<keyword evidence="1" id="KW-0694">RNA-binding</keyword>
<dbReference type="PANTHER" id="PTHR13633">
    <property type="entry name" value="MITOCHONDRIAL TRANSCRIPTION RESCUE FACTOR 1"/>
    <property type="match status" value="1"/>
</dbReference>
<dbReference type="SUPFAM" id="SSF55174">
    <property type="entry name" value="Alpha-L RNA-binding motif"/>
    <property type="match status" value="1"/>
</dbReference>
<dbReference type="EMBL" id="GL379796">
    <property type="protein sequence ID" value="EGT31376.1"/>
    <property type="molecule type" value="Genomic_DNA"/>
</dbReference>
<dbReference type="PROSITE" id="PS50889">
    <property type="entry name" value="S4"/>
    <property type="match status" value="1"/>
</dbReference>
<accession>G0MIP6</accession>
<dbReference type="eggNOG" id="ENOG502SFNH">
    <property type="taxonomic scope" value="Eukaryota"/>
</dbReference>
<dbReference type="OrthoDB" id="4150at2759"/>
<feature type="domain" description="RNA-binding S4" evidence="2">
    <location>
        <begin position="59"/>
        <end position="118"/>
    </location>
</feature>
<evidence type="ECO:0000256" key="1">
    <source>
        <dbReference type="PROSITE-ProRule" id="PRU00182"/>
    </source>
</evidence>
<dbReference type="AlphaFoldDB" id="G0MIP6"/>
<dbReference type="Pfam" id="PF01479">
    <property type="entry name" value="S4"/>
    <property type="match status" value="1"/>
</dbReference>
<evidence type="ECO:0000313" key="4">
    <source>
        <dbReference type="Proteomes" id="UP000008068"/>
    </source>
</evidence>
<gene>
    <name evidence="3" type="ORF">CAEBREN_01663</name>
</gene>
<dbReference type="GO" id="GO:0003723">
    <property type="term" value="F:RNA binding"/>
    <property type="evidence" value="ECO:0007669"/>
    <property type="project" value="UniProtKB-KW"/>
</dbReference>
<proteinExistence type="predicted"/>
<dbReference type="GO" id="GO:0005739">
    <property type="term" value="C:mitochondrion"/>
    <property type="evidence" value="ECO:0007669"/>
    <property type="project" value="TreeGrafter"/>
</dbReference>
<dbReference type="SMART" id="SM00363">
    <property type="entry name" value="S4"/>
    <property type="match status" value="1"/>
</dbReference>
<dbReference type="InterPro" id="IPR002942">
    <property type="entry name" value="S4_RNA-bd"/>
</dbReference>
<dbReference type="FunCoup" id="G0MIP6">
    <property type="interactions" value="5"/>
</dbReference>
<dbReference type="Proteomes" id="UP000008068">
    <property type="component" value="Unassembled WGS sequence"/>
</dbReference>
<dbReference type="InterPro" id="IPR036986">
    <property type="entry name" value="S4_RNA-bd_sf"/>
</dbReference>
<dbReference type="Gene3D" id="3.10.290.10">
    <property type="entry name" value="RNA-binding S4 domain"/>
    <property type="match status" value="1"/>
</dbReference>
<dbReference type="HOGENOM" id="CLU_122531_1_0_1"/>
<sequence length="155" mass="17844">MLTIFRQTLSRELKRTLSTTSALLKDNNNKKSTSPRDVEFGDDGLPKDYKLKTLRAGSRRLDTFVNRATGQSSSEVVKLIMQGKVRVNDEVYTKKAYNICQEDVIEVWKSPFADNHSLANVERTEIVSYEVTEQGYNIEVKSWKNFLSDNWRSSQ</sequence>
<protein>
    <recommendedName>
        <fullName evidence="2">RNA-binding S4 domain-containing protein</fullName>
    </recommendedName>
</protein>
<organism evidence="4">
    <name type="scientific">Caenorhabditis brenneri</name>
    <name type="common">Nematode worm</name>
    <dbReference type="NCBI Taxonomy" id="135651"/>
    <lineage>
        <taxon>Eukaryota</taxon>
        <taxon>Metazoa</taxon>
        <taxon>Ecdysozoa</taxon>
        <taxon>Nematoda</taxon>
        <taxon>Chromadorea</taxon>
        <taxon>Rhabditida</taxon>
        <taxon>Rhabditina</taxon>
        <taxon>Rhabditomorpha</taxon>
        <taxon>Rhabditoidea</taxon>
        <taxon>Rhabditidae</taxon>
        <taxon>Peloderinae</taxon>
        <taxon>Caenorhabditis</taxon>
    </lineage>
</organism>
<dbReference type="GO" id="GO:1903108">
    <property type="term" value="P:regulation of mitochondrial transcription"/>
    <property type="evidence" value="ECO:0007669"/>
    <property type="project" value="TreeGrafter"/>
</dbReference>